<evidence type="ECO:0000259" key="9">
    <source>
        <dbReference type="PROSITE" id="PS50261"/>
    </source>
</evidence>
<feature type="compositionally biased region" description="Low complexity" evidence="6">
    <location>
        <begin position="864"/>
        <end position="877"/>
    </location>
</feature>
<feature type="chain" id="PRO_5029818025" evidence="8">
    <location>
        <begin position="22"/>
        <end position="899"/>
    </location>
</feature>
<dbReference type="PROSITE" id="PS50261">
    <property type="entry name" value="G_PROTEIN_RECEP_F2_4"/>
    <property type="match status" value="1"/>
</dbReference>
<feature type="compositionally biased region" description="Polar residues" evidence="6">
    <location>
        <begin position="889"/>
        <end position="899"/>
    </location>
</feature>
<evidence type="ECO:0000256" key="1">
    <source>
        <dbReference type="ARBA" id="ARBA00004141"/>
    </source>
</evidence>
<evidence type="ECO:0000313" key="11">
    <source>
        <dbReference type="EnsemblMetazoa" id="XP_003729120"/>
    </source>
</evidence>
<sequence length="899" mass="101513">MALNRVLLLVFLLKTLPFCSCSDPYCALDGENQYSYEEGAVDDYSNSWMSTNTGSNDEVPSASIVCPNDADTCFSYSFTIERCQTNSSFSPEFYCNCDSDCDHFEDCCYGHRNENASMRSMKAKFFPEKQYWSCTSFTIGIEWSTACIRDVLVVSICPSSARTDLDLVQRCEQPLANDTVFFDSKEIFYRNRYCALCHSVNSSELTPYIIFTPCLDNRQTESNLCGRRPFLVNGSAPPPIRWCFHDSAIISHCDSQTGAGVPCLNETERVIINGSIYKNIDCAECNGVSVANSSSLRRNCEFNSKGNTIPTYLPYSLVVFDITYIYPQLQCMNGLQLSGTECVPEVGSWPDCRNRQIILGVITNGSLQCFDGFEILKIQTYNNYPNTTIYELKEEEYDGSKVSFMMFPANIVPQKTQLEGFTESILGEKRGDCCRDNTIIVYEMCDIEHELSTGNNVNLSWISDDIDLFEPVLINGTTYIMYNHTTFVTPLYWENNTYYRRLSREWKFSIEQSFSLHGHIVNIDSCAYIVVGNSLITENERDNVTYLIYQEISFPPESYIRYLNGSVRLCWTGPDPPEPVGMFEYSKGQNILNLILAILSSVCLLATLLTYCIFKSLRNLQGLSIMSFVSAFFVAQVMLQFIAPNMISLPTVCTIAATITHYFLLAVFTWTNILAWDLVRHFASSSFLPKRNGKKRRLVVYLTIGWCLPLVIVVPCLIVQVQNPSLFRYGKIGTSCWIYQARAIVLAFLVPVAVSFLVNIVLFSLTAYGVHKSKRDSSALHEGAHERWKELFHELVVHFKISCLLGFGWSFGFIAAFAQAAAVWTIFIITSSLQGVFVFVFFGANQRVRGLWRKRIRESKSEGRSTSNTGTQSTGTSRARDRERKKITASGSAPSATQV</sequence>
<accession>A0A7M7GIP2</accession>
<dbReference type="AlphaFoldDB" id="A0A7M7GIP2"/>
<evidence type="ECO:0000256" key="2">
    <source>
        <dbReference type="ARBA" id="ARBA00022692"/>
    </source>
</evidence>
<dbReference type="Proteomes" id="UP000007110">
    <property type="component" value="Unassembled WGS sequence"/>
</dbReference>
<feature type="transmembrane region" description="Helical" evidence="7">
    <location>
        <begin position="741"/>
        <end position="770"/>
    </location>
</feature>
<feature type="signal peptide" evidence="8">
    <location>
        <begin position="1"/>
        <end position="21"/>
    </location>
</feature>
<dbReference type="PANTHER" id="PTHR45902">
    <property type="entry name" value="LATROPHILIN RECEPTOR-LIKE PROTEIN A"/>
    <property type="match status" value="1"/>
</dbReference>
<dbReference type="InterPro" id="IPR000832">
    <property type="entry name" value="GPCR_2_secretin-like"/>
</dbReference>
<keyword evidence="5" id="KW-1015">Disulfide bond</keyword>
<dbReference type="GO" id="GO:0016020">
    <property type="term" value="C:membrane"/>
    <property type="evidence" value="ECO:0007669"/>
    <property type="project" value="UniProtKB-SubCell"/>
</dbReference>
<dbReference type="PRINTS" id="PR02001">
    <property type="entry name" value="GCR1CAMPR"/>
</dbReference>
<feature type="transmembrane region" description="Helical" evidence="7">
    <location>
        <begin position="791"/>
        <end position="815"/>
    </location>
</feature>
<evidence type="ECO:0000256" key="8">
    <source>
        <dbReference type="SAM" id="SignalP"/>
    </source>
</evidence>
<proteinExistence type="predicted"/>
<name>A0A7M7GIP2_STRPU</name>
<reference evidence="12" key="1">
    <citation type="submission" date="2015-02" db="EMBL/GenBank/DDBJ databases">
        <title>Genome sequencing for Strongylocentrotus purpuratus.</title>
        <authorList>
            <person name="Murali S."/>
            <person name="Liu Y."/>
            <person name="Vee V."/>
            <person name="English A."/>
            <person name="Wang M."/>
            <person name="Skinner E."/>
            <person name="Han Y."/>
            <person name="Muzny D.M."/>
            <person name="Worley K.C."/>
            <person name="Gibbs R.A."/>
        </authorList>
    </citation>
    <scope>NUCLEOTIDE SEQUENCE</scope>
</reference>
<feature type="transmembrane region" description="Helical" evidence="7">
    <location>
        <begin position="821"/>
        <end position="844"/>
    </location>
</feature>
<dbReference type="InterPro" id="IPR022343">
    <property type="entry name" value="GCR1-cAMP_receptor"/>
</dbReference>
<evidence type="ECO:0000256" key="6">
    <source>
        <dbReference type="SAM" id="MobiDB-lite"/>
    </source>
</evidence>
<dbReference type="RefSeq" id="XP_003729120.2">
    <property type="nucleotide sequence ID" value="XM_003729072.3"/>
</dbReference>
<feature type="region of interest" description="Disordered" evidence="6">
    <location>
        <begin position="859"/>
        <end position="899"/>
    </location>
</feature>
<comment type="subcellular location">
    <subcellularLocation>
        <location evidence="1">Membrane</location>
        <topology evidence="1">Multi-pass membrane protein</topology>
    </subcellularLocation>
</comment>
<keyword evidence="4 7" id="KW-0472">Membrane</keyword>
<dbReference type="GO" id="GO:0007166">
    <property type="term" value="P:cell surface receptor signaling pathway"/>
    <property type="evidence" value="ECO:0007669"/>
    <property type="project" value="InterPro"/>
</dbReference>
<organism evidence="11 12">
    <name type="scientific">Strongylocentrotus purpuratus</name>
    <name type="common">Purple sea urchin</name>
    <dbReference type="NCBI Taxonomy" id="7668"/>
    <lineage>
        <taxon>Eukaryota</taxon>
        <taxon>Metazoa</taxon>
        <taxon>Echinodermata</taxon>
        <taxon>Eleutherozoa</taxon>
        <taxon>Echinozoa</taxon>
        <taxon>Echinoidea</taxon>
        <taxon>Euechinoidea</taxon>
        <taxon>Echinacea</taxon>
        <taxon>Camarodonta</taxon>
        <taxon>Echinidea</taxon>
        <taxon>Strongylocentrotidae</taxon>
        <taxon>Strongylocentrotus</taxon>
    </lineage>
</organism>
<dbReference type="PANTHER" id="PTHR45902:SF1">
    <property type="entry name" value="LATROPHILIN RECEPTOR-LIKE PROTEIN A"/>
    <property type="match status" value="1"/>
</dbReference>
<dbReference type="PROSITE" id="PS50958">
    <property type="entry name" value="SMB_2"/>
    <property type="match status" value="1"/>
</dbReference>
<dbReference type="InParanoid" id="A0A7M7GIP2"/>
<reference evidence="11" key="2">
    <citation type="submission" date="2021-01" db="UniProtKB">
        <authorList>
            <consortium name="EnsemblMetazoa"/>
        </authorList>
    </citation>
    <scope>IDENTIFICATION</scope>
</reference>
<evidence type="ECO:0000313" key="12">
    <source>
        <dbReference type="Proteomes" id="UP000007110"/>
    </source>
</evidence>
<dbReference type="Gene3D" id="1.20.1070.10">
    <property type="entry name" value="Rhodopsin 7-helix transmembrane proteins"/>
    <property type="match status" value="1"/>
</dbReference>
<keyword evidence="3 7" id="KW-1133">Transmembrane helix</keyword>
<feature type="transmembrane region" description="Helical" evidence="7">
    <location>
        <begin position="591"/>
        <end position="613"/>
    </location>
</feature>
<dbReference type="OMA" id="EGAHERW"/>
<evidence type="ECO:0000259" key="10">
    <source>
        <dbReference type="PROSITE" id="PS50958"/>
    </source>
</evidence>
<dbReference type="GO" id="GO:0004930">
    <property type="term" value="F:G protein-coupled receptor activity"/>
    <property type="evidence" value="ECO:0007669"/>
    <property type="project" value="InterPro"/>
</dbReference>
<keyword evidence="2 7" id="KW-0812">Transmembrane</keyword>
<dbReference type="CDD" id="cd15039">
    <property type="entry name" value="7tmB3_Methuselah-like"/>
    <property type="match status" value="1"/>
</dbReference>
<evidence type="ECO:0000256" key="5">
    <source>
        <dbReference type="ARBA" id="ARBA00023157"/>
    </source>
</evidence>
<dbReference type="OrthoDB" id="6082634at2759"/>
<dbReference type="Pfam" id="PF00002">
    <property type="entry name" value="7tm_2"/>
    <property type="match status" value="1"/>
</dbReference>
<dbReference type="GeneID" id="100890691"/>
<evidence type="ECO:0000256" key="3">
    <source>
        <dbReference type="ARBA" id="ARBA00022989"/>
    </source>
</evidence>
<protein>
    <submittedName>
        <fullName evidence="11">Uncharacterized protein</fullName>
    </submittedName>
</protein>
<feature type="transmembrane region" description="Helical" evidence="7">
    <location>
        <begin position="699"/>
        <end position="721"/>
    </location>
</feature>
<dbReference type="InterPro" id="IPR017981">
    <property type="entry name" value="GPCR_2-like_7TM"/>
</dbReference>
<feature type="transmembrane region" description="Helical" evidence="7">
    <location>
        <begin position="655"/>
        <end position="679"/>
    </location>
</feature>
<feature type="domain" description="SMB" evidence="10">
    <location>
        <begin position="69"/>
        <end position="119"/>
    </location>
</feature>
<dbReference type="InterPro" id="IPR001212">
    <property type="entry name" value="Somatomedin_B_dom"/>
</dbReference>
<evidence type="ECO:0000256" key="4">
    <source>
        <dbReference type="ARBA" id="ARBA00023136"/>
    </source>
</evidence>
<keyword evidence="12" id="KW-1185">Reference proteome</keyword>
<keyword evidence="8" id="KW-0732">Signal</keyword>
<dbReference type="InterPro" id="IPR053231">
    <property type="entry name" value="GPCR_LN-TM7"/>
</dbReference>
<dbReference type="KEGG" id="spu:100890691"/>
<feature type="domain" description="G-protein coupled receptors family 2 profile 2" evidence="9">
    <location>
        <begin position="589"/>
        <end position="846"/>
    </location>
</feature>
<dbReference type="EnsemblMetazoa" id="XM_003729072">
    <property type="protein sequence ID" value="XP_003729120"/>
    <property type="gene ID" value="LOC100890691"/>
</dbReference>
<evidence type="ECO:0000256" key="7">
    <source>
        <dbReference type="SAM" id="Phobius"/>
    </source>
</evidence>
<feature type="transmembrane region" description="Helical" evidence="7">
    <location>
        <begin position="625"/>
        <end position="643"/>
    </location>
</feature>